<dbReference type="EMBL" id="JNBR01000004">
    <property type="protein sequence ID" value="OQS01649.1"/>
    <property type="molecule type" value="Genomic_DNA"/>
</dbReference>
<organism evidence="2 3">
    <name type="scientific">Achlya hypogyna</name>
    <name type="common">Oomycete</name>
    <name type="synonym">Protoachlya hypogyna</name>
    <dbReference type="NCBI Taxonomy" id="1202772"/>
    <lineage>
        <taxon>Eukaryota</taxon>
        <taxon>Sar</taxon>
        <taxon>Stramenopiles</taxon>
        <taxon>Oomycota</taxon>
        <taxon>Saprolegniomycetes</taxon>
        <taxon>Saprolegniales</taxon>
        <taxon>Achlyaceae</taxon>
        <taxon>Achlya</taxon>
    </lineage>
</organism>
<feature type="region of interest" description="Disordered" evidence="1">
    <location>
        <begin position="1"/>
        <end position="42"/>
    </location>
</feature>
<evidence type="ECO:0000313" key="3">
    <source>
        <dbReference type="Proteomes" id="UP000243579"/>
    </source>
</evidence>
<keyword evidence="3" id="KW-1185">Reference proteome</keyword>
<name>A0A1V9ZUJ2_ACHHY</name>
<accession>A0A1V9ZUJ2</accession>
<sequence length="1847" mass="200006">MVRTQQSARKSTGGKAPRVQLAQITPSGPLAHERATDATEAEREDASLEEALLLATSKAAVLESRSVTSTDRMYFETILLLHRMTAEPTTSEDDVAAVITAATALEAKNCRARATRLRHRLHLFLLERNDVRAYDYLAKELQLHCTAVMPEHSEHDENDTTSSTVTFDVGTIIRDKVCGLVRHMTKSGSNELTMRYLGVGVLSSLTPLTRESIFRNIVRGDDYGFSAAQKNCVLQTFVAKNLLQWTDFPEYIDFLGAQLASLDIDDITIARTKSFRLSITQLDTLLERHESLTGSAAFALQYVATLRSAFPDPSQERDYLRAALASLDRFRGPKTLLRFALLHHLLREVQYSSNAASILRAYAAIARAAPYASSVNRLGSTVHDVVFFDSASRSMFPGATTATYISLDDITTQLGLRTISQVADETLLKRLLTTLLPSEPDLLADLAPFLDAALLETQHTIAMLSSGRGTRAEFEGRLLDADVRREVFESADVRFAESNPETFAPGAPVALRLLVKNTPAITVQLFELNVTESLRRTFTPIRSNVSLEGLLPNEECTVRFDGVPSHVRTEHVVEFTSLSAAHRGVFVVEVVGANIACRAVVRKGHLRFVTTCSRRGHEFRAFDEAQAPVMDFEVAVRDPHNAVTVTTVASSPSGVAVLPYFSARDDAVSVPPQYPMYLGVAGFGVLGTFTYCEEAYDLRAQFGIDAEHLVPGARATVLLHAVLYLNGTIVPVSLLQSAQWTIESTSPTGTVTRSELRHPPRFSDTADVAVTIYIPKDAVSLQLTVAAAVAAPAGTSARASKLRRVEHTQSFALHRSTAFADGLFAVHLQRIGDDFALVARGHNGEPVAHALLDVGLQHTALAKCLESSAVTNAQGQVLLGPLADVTTVHATTKSGARWSWPVPGTADHSWLERLIVQRAPPVHAVVGETAVLPLPSCAEAALLDWLVRGWITIVQHFDHLADSARVATPQSTAATVAVGDGASLAFVARVAGKYAVVLKPLGVEVTVCVATAALAVCASGVRVLVNGDTLVAAPTTARPVTVAAFAASPAAVTVALRQATSATRVHVVIKRFVGLASAGTLVGTLPQTKATTTTEAYPPTDYFESKRISDEYAYVLGRRAYAHAHPASALLQGSLLPCPTLLLHPYAVDETESQRLADTKKGEAYTGPVCVDTMGGGRKGRKLPFKGRRCPRVISPMPNTAFLADASIVVANLVPNSEGVVELPLSPLRLVGAYEIVVLAVDGETVAWRQGGLEASADATPLRDMRLASAEALGSSPDAHFVQVRGQRCLVPGASIELPCVAAAKVEVYDTLEQALRLMDAITGRSLRLHDFLTAWSGLAASRKAQLYDEHASDELNVYLLKKDPAFFHAAVAPHIEAKVAKSFVDHYVLGHTAMLLAIYNSPVQLERLTIVEMLLLAERLPAPEAEVVIAYVVRVLENYKDESTQTKLSDLFEHVLVAKNDANADFAKSNDKLLEIAFDDFGENEFCADSDTIPEIHRSNSEDYDIRHCPPDQKAPLNKELQAHYETLCAKLALLPALSSLHRLVLAAFLVTFHRVDAAIAVFADVTPADVPALQYDYMAAYLDFFGPDAAFPTARAAVAKYEAYTDARWRGRFAAIGEQLMVLDTLGQRGGAAEKAVDDIGVVLTVHRDHVEIAQKGRRVSHAEVRFYPVDVEVLFSTEPFGATTAQSSAVALVQPRAAVTVAVAPHGTTTVEIPAELRALQMMVVLAPRGFPELNMTQPHFCDSMDVDVVVEDGRLQVFAAGQPLTRTYVKVFAQTKASAKVRFYKDGYTDVVGCFDYIGINDTKLLLQVKALAVLIVHPVHGAVVRQLRPPPAIVCADDADML</sequence>
<comment type="caution">
    <text evidence="2">The sequence shown here is derived from an EMBL/GenBank/DDBJ whole genome shotgun (WGS) entry which is preliminary data.</text>
</comment>
<dbReference type="STRING" id="1202772.A0A1V9ZUJ2"/>
<feature type="compositionally biased region" description="Polar residues" evidence="1">
    <location>
        <begin position="1"/>
        <end position="10"/>
    </location>
</feature>
<feature type="compositionally biased region" description="Basic and acidic residues" evidence="1">
    <location>
        <begin position="31"/>
        <end position="42"/>
    </location>
</feature>
<protein>
    <submittedName>
        <fullName evidence="2">Uncharacterized protein</fullName>
    </submittedName>
</protein>
<evidence type="ECO:0000256" key="1">
    <source>
        <dbReference type="SAM" id="MobiDB-lite"/>
    </source>
</evidence>
<dbReference type="Proteomes" id="UP000243579">
    <property type="component" value="Unassembled WGS sequence"/>
</dbReference>
<proteinExistence type="predicted"/>
<gene>
    <name evidence="2" type="ORF">ACHHYP_00511</name>
</gene>
<dbReference type="OrthoDB" id="72784at2759"/>
<evidence type="ECO:0000313" key="2">
    <source>
        <dbReference type="EMBL" id="OQS01649.1"/>
    </source>
</evidence>
<reference evidence="2 3" key="1">
    <citation type="journal article" date="2014" name="Genome Biol. Evol.">
        <title>The secreted proteins of Achlya hypogyna and Thraustotheca clavata identify the ancestral oomycete secretome and reveal gene acquisitions by horizontal gene transfer.</title>
        <authorList>
            <person name="Misner I."/>
            <person name="Blouin N."/>
            <person name="Leonard G."/>
            <person name="Richards T.A."/>
            <person name="Lane C.E."/>
        </authorList>
    </citation>
    <scope>NUCLEOTIDE SEQUENCE [LARGE SCALE GENOMIC DNA]</scope>
    <source>
        <strain evidence="2 3">ATCC 48635</strain>
    </source>
</reference>